<sequence>MADFAQNGVIGTLHNLRHRTTEELDADLSEWSAERPMALVLPCLYSELEGPALNSIIEKLAQAPYLEEIIIGLDRADRSQFENARKFFSRLPQRHVILWNDGPRLQAVDAELSNRGLAPMELGKGRNVWYCLGYFLATGRCQAVALHDCDILTYERDMLARLLYPIVHPTFNYVFCKGYYYRAANGKLNGRVVRLLVTPLLRALQLTIGHNDYLDYMSSFRYPLSGEFSMRAEVVPSLRIPSDWGLEIGTLSEMYRNYSHHRICQVDIADAYDHKHQPVSEDNPSGGLHRMSVDICKALIRKLAVNGKVFSPEVFRTLKASYYRAALDLIDHYHNDALMSGLTLDRHSEEATVELFSQSLMSAGEQFLRDPHVAPFIPSWSRVTSAVPDVFESIQDAVIQDNA</sequence>
<dbReference type="Gene3D" id="3.90.550.10">
    <property type="entry name" value="Spore Coat Polysaccharide Biosynthesis Protein SpsA, Chain A"/>
    <property type="match status" value="1"/>
</dbReference>
<evidence type="ECO:0000313" key="1">
    <source>
        <dbReference type="EMBL" id="TWT62346.1"/>
    </source>
</evidence>
<comment type="caution">
    <text evidence="1">The sequence shown here is derived from an EMBL/GenBank/DDBJ whole genome shotgun (WGS) entry which is preliminary data.</text>
</comment>
<organism evidence="1 2">
    <name type="scientific">Rubinisphaera italica</name>
    <dbReference type="NCBI Taxonomy" id="2527969"/>
    <lineage>
        <taxon>Bacteria</taxon>
        <taxon>Pseudomonadati</taxon>
        <taxon>Planctomycetota</taxon>
        <taxon>Planctomycetia</taxon>
        <taxon>Planctomycetales</taxon>
        <taxon>Planctomycetaceae</taxon>
        <taxon>Rubinisphaera</taxon>
    </lineage>
</organism>
<dbReference type="GO" id="GO:0016757">
    <property type="term" value="F:glycosyltransferase activity"/>
    <property type="evidence" value="ECO:0007669"/>
    <property type="project" value="UniProtKB-KW"/>
</dbReference>
<dbReference type="Proteomes" id="UP000316095">
    <property type="component" value="Unassembled WGS sequence"/>
</dbReference>
<dbReference type="OrthoDB" id="9477at2"/>
<dbReference type="EC" id="2.4.1.266" evidence="1"/>
<proteinExistence type="predicted"/>
<dbReference type="RefSeq" id="WP_146504215.1">
    <property type="nucleotide sequence ID" value="NZ_SJPG01000001.1"/>
</dbReference>
<dbReference type="AlphaFoldDB" id="A0A5C5XGQ5"/>
<name>A0A5C5XGQ5_9PLAN</name>
<reference evidence="1 2" key="1">
    <citation type="submission" date="2019-02" db="EMBL/GenBank/DDBJ databases">
        <title>Deep-cultivation of Planctomycetes and their phenomic and genomic characterization uncovers novel biology.</title>
        <authorList>
            <person name="Wiegand S."/>
            <person name="Jogler M."/>
            <person name="Boedeker C."/>
            <person name="Pinto D."/>
            <person name="Vollmers J."/>
            <person name="Rivas-Marin E."/>
            <person name="Kohn T."/>
            <person name="Peeters S.H."/>
            <person name="Heuer A."/>
            <person name="Rast P."/>
            <person name="Oberbeckmann S."/>
            <person name="Bunk B."/>
            <person name="Jeske O."/>
            <person name="Meyerdierks A."/>
            <person name="Storesund J.E."/>
            <person name="Kallscheuer N."/>
            <person name="Luecker S."/>
            <person name="Lage O.M."/>
            <person name="Pohl T."/>
            <person name="Merkel B.J."/>
            <person name="Hornburger P."/>
            <person name="Mueller R.-W."/>
            <person name="Bruemmer F."/>
            <person name="Labrenz M."/>
            <person name="Spormann A.M."/>
            <person name="Op Den Camp H."/>
            <person name="Overmann J."/>
            <person name="Amann R."/>
            <person name="Jetten M.S.M."/>
            <person name="Mascher T."/>
            <person name="Medema M.H."/>
            <person name="Devos D.P."/>
            <person name="Kaster A.-K."/>
            <person name="Ovreas L."/>
            <person name="Rohde M."/>
            <person name="Galperin M.Y."/>
            <person name="Jogler C."/>
        </authorList>
    </citation>
    <scope>NUCLEOTIDE SEQUENCE [LARGE SCALE GENOMIC DNA]</scope>
    <source>
        <strain evidence="1 2">Pan54</strain>
    </source>
</reference>
<gene>
    <name evidence="1" type="primary">gpgS</name>
    <name evidence="1" type="ORF">Pan54_30870</name>
</gene>
<dbReference type="InterPro" id="IPR029044">
    <property type="entry name" value="Nucleotide-diphossugar_trans"/>
</dbReference>
<accession>A0A5C5XGQ5</accession>
<dbReference type="SUPFAM" id="SSF53448">
    <property type="entry name" value="Nucleotide-diphospho-sugar transferases"/>
    <property type="match status" value="1"/>
</dbReference>
<keyword evidence="1" id="KW-0808">Transferase</keyword>
<keyword evidence="2" id="KW-1185">Reference proteome</keyword>
<keyword evidence="1" id="KW-0328">Glycosyltransferase</keyword>
<dbReference type="EMBL" id="SJPG01000001">
    <property type="protein sequence ID" value="TWT62346.1"/>
    <property type="molecule type" value="Genomic_DNA"/>
</dbReference>
<evidence type="ECO:0000313" key="2">
    <source>
        <dbReference type="Proteomes" id="UP000316095"/>
    </source>
</evidence>
<protein>
    <submittedName>
        <fullName evidence="1">Glucosyl-3-phosphoglycerate synthase</fullName>
        <ecNumber evidence="1">2.4.1.266</ecNumber>
    </submittedName>
</protein>